<accession>A0ABM1DX73</accession>
<dbReference type="SUPFAM" id="SSF81660">
    <property type="entry name" value="Metal cation-transporting ATPase, ATP-binding domain N"/>
    <property type="match status" value="1"/>
</dbReference>
<dbReference type="InterPro" id="IPR018303">
    <property type="entry name" value="ATPase_P-typ_P_site"/>
</dbReference>
<feature type="transmembrane region" description="Helical" evidence="13">
    <location>
        <begin position="942"/>
        <end position="963"/>
    </location>
</feature>
<dbReference type="SFLD" id="SFLDF00027">
    <property type="entry name" value="p-type_atpase"/>
    <property type="match status" value="1"/>
</dbReference>
<keyword evidence="19" id="KW-1185">Reference proteome</keyword>
<dbReference type="Gene3D" id="2.70.150.10">
    <property type="entry name" value="Calcium-transporting ATPase, cytoplasmic transduction domain A"/>
    <property type="match status" value="1"/>
</dbReference>
<keyword evidence="6 13" id="KW-0547">Nucleotide-binding</keyword>
<dbReference type="RefSeq" id="XP_014664544.1">
    <property type="nucleotide sequence ID" value="XM_014809058.1"/>
</dbReference>
<feature type="transmembrane region" description="Helical" evidence="13">
    <location>
        <begin position="410"/>
        <end position="429"/>
    </location>
</feature>
<feature type="transmembrane region" description="Helical" evidence="13">
    <location>
        <begin position="1090"/>
        <end position="1116"/>
    </location>
</feature>
<evidence type="ECO:0000256" key="4">
    <source>
        <dbReference type="ARBA" id="ARBA00022692"/>
    </source>
</evidence>
<evidence type="ECO:0000256" key="10">
    <source>
        <dbReference type="ARBA" id="ARBA00022989"/>
    </source>
</evidence>
<dbReference type="Gene3D" id="3.40.50.1000">
    <property type="entry name" value="HAD superfamily/HAD-like"/>
    <property type="match status" value="1"/>
</dbReference>
<organism evidence="19 20">
    <name type="scientific">Priapulus caudatus</name>
    <name type="common">Priapulid worm</name>
    <dbReference type="NCBI Taxonomy" id="37621"/>
    <lineage>
        <taxon>Eukaryota</taxon>
        <taxon>Metazoa</taxon>
        <taxon>Ecdysozoa</taxon>
        <taxon>Scalidophora</taxon>
        <taxon>Priapulida</taxon>
        <taxon>Priapulimorpha</taxon>
        <taxon>Priapulimorphida</taxon>
        <taxon>Priapulidae</taxon>
        <taxon>Priapulus</taxon>
    </lineage>
</organism>
<feature type="transmembrane region" description="Helical" evidence="13">
    <location>
        <begin position="1059"/>
        <end position="1078"/>
    </location>
</feature>
<sequence>MDEPDTAISTNSQQARKRDGSAKSSHDIQRQTSDLDRQRSIRSKILEEHQDVPYGEDVRNQTFISRWLTESNIAKAFQGKPTPVSRTLLVGNCIPPSTEDDICDQKFPNNRIISSKYTAWNFIPKNLFEQFRRIANFYFLCIGIIQLFLEDTPVSPATSILPLIFVVSVTAVKQGYEDYLRHRADDDVNNRPAFIARDGKLVEVRSQDITVGDLVYVTNNEGFPCDLVMLSSSDEEGQCYITTANLDGETNLKIHCCIPESKHLKSVEGISNLCSSIECEQPSADLYRFIGRANIFSTDSSGNSTKVQQPLGPEHMLLRGARLKNTEFIFGCAVYTGQQTKMALNSKFTSAKFSTVEKSMNFFLIVFLVILMFETTLLVVLKNIYERNISWPWYLPPQKPINFRNVLQDLLSFLVLLNYVIPISLYVTLEMQKFFGSMFFAWDLEMYDFTSDIPAKVNTSDLNEELGQVEYLFTDKTGTLTENDMQFRQCSINGTRYSEVGGMLCELSDMQRDTQPLTLSQYTPDMMAFVEVLVLCHTINVHKNPAAREDEPPEYQSSSPDEKALAEACRRLGVTFLGTRGERMIFRIKNEDISYRLLHVLEFDATRKCMSVIVRNPKGEILLLCKGAESTLLPNVISGDADSTLQHVDDFAMAGLRTLVIANKRLSEEELQDCEKQLHKARTAMVKREEKVSRAYSVMEQDLHVLGATGVEDRLQDGVQETIASLRVAGIKVWVLTGDKMETAVNISHSCGHFKRGMHELHLVQQKNKQQCERTITDLLKEIRRDDLLQCALVVDGMSLKYALSTHRQELYTLCSLCTAVLCCRMSPIQKALVVKLVKSGPDHPVTAAIGDGANDVSMIQEAEVGIGIYGKEGRQAVRCSDFAFARFRFLQRALLVHGHYYYYRVATLSKYFFYKNVAFITPQLYFAFWSRYSGQSFYESMYLASYNIFLTSLCPILIYGMFEKHCDEKTLMDDPTLYRLITRNARLSMKEFVTWNLLGYWQSLVFFFGTYFLLQPNAVVHSSMETMDVFCMGVLCYIVIIIAVNLKLSLETHYWTWITHFSLWSTFIGFVGFILFYSSFPMPLTGQTYMYWVVMRVMGSVTSWLIILLLTIAALMPDLLLKLYKNTWGIDKSYIKKDKDRKRAAQHARSMSSVFSLSYSGRSETVTLSQISVLDGISPRASPYPSRVLSNASGLDNNPRLGVGRDFEYVTKNLWLQYA</sequence>
<comment type="subcellular location">
    <subcellularLocation>
        <location evidence="2">Endomembrane system</location>
    </subcellularLocation>
    <subcellularLocation>
        <location evidence="1 13">Membrane</location>
        <topology evidence="1 13">Multi-pass membrane protein</topology>
    </subcellularLocation>
</comment>
<dbReference type="InterPro" id="IPR001757">
    <property type="entry name" value="P_typ_ATPase"/>
</dbReference>
<feature type="transmembrane region" description="Helical" evidence="13">
    <location>
        <begin position="362"/>
        <end position="385"/>
    </location>
</feature>
<dbReference type="Pfam" id="PF00122">
    <property type="entry name" value="E1-E2_ATPase"/>
    <property type="match status" value="1"/>
</dbReference>
<feature type="domain" description="P-type ATPase A" evidence="16">
    <location>
        <begin position="193"/>
        <end position="250"/>
    </location>
</feature>
<protein>
    <recommendedName>
        <fullName evidence="13">Phospholipid-transporting ATPase</fullName>
        <ecNumber evidence="13">7.6.2.1</ecNumber>
    </recommendedName>
</protein>
<dbReference type="Proteomes" id="UP000695022">
    <property type="component" value="Unplaced"/>
</dbReference>
<evidence type="ECO:0000256" key="9">
    <source>
        <dbReference type="ARBA" id="ARBA00022967"/>
    </source>
</evidence>
<proteinExistence type="inferred from homology"/>
<evidence type="ECO:0000259" key="17">
    <source>
        <dbReference type="Pfam" id="PF16209"/>
    </source>
</evidence>
<comment type="catalytic activity">
    <reaction evidence="12 13">
        <text>ATP + H2O + phospholipidSide 1 = ADP + phosphate + phospholipidSide 2.</text>
        <dbReference type="EC" id="7.6.2.1"/>
    </reaction>
</comment>
<dbReference type="InterPro" id="IPR023214">
    <property type="entry name" value="HAD_sf"/>
</dbReference>
<dbReference type="InterPro" id="IPR008250">
    <property type="entry name" value="ATPase_P-typ_transduc_dom_A_sf"/>
</dbReference>
<evidence type="ECO:0000256" key="1">
    <source>
        <dbReference type="ARBA" id="ARBA00004141"/>
    </source>
</evidence>
<keyword evidence="5" id="KW-0479">Metal-binding</keyword>
<dbReference type="PRINTS" id="PR00119">
    <property type="entry name" value="CATATPASE"/>
</dbReference>
<evidence type="ECO:0000256" key="8">
    <source>
        <dbReference type="ARBA" id="ARBA00022842"/>
    </source>
</evidence>
<dbReference type="NCBIfam" id="TIGR01652">
    <property type="entry name" value="ATPase-Plipid"/>
    <property type="match status" value="1"/>
</dbReference>
<evidence type="ECO:0000256" key="6">
    <source>
        <dbReference type="ARBA" id="ARBA00022741"/>
    </source>
</evidence>
<dbReference type="SFLD" id="SFLDS00003">
    <property type="entry name" value="Haloacid_Dehalogenase"/>
    <property type="match status" value="1"/>
</dbReference>
<keyword evidence="4 13" id="KW-0812">Transmembrane</keyword>
<evidence type="ECO:0000256" key="12">
    <source>
        <dbReference type="ARBA" id="ARBA00034036"/>
    </source>
</evidence>
<feature type="transmembrane region" description="Helical" evidence="13">
    <location>
        <begin position="1027"/>
        <end position="1047"/>
    </location>
</feature>
<dbReference type="SUPFAM" id="SSF81665">
    <property type="entry name" value="Calcium ATPase, transmembrane domain M"/>
    <property type="match status" value="1"/>
</dbReference>
<evidence type="ECO:0000256" key="13">
    <source>
        <dbReference type="RuleBase" id="RU362033"/>
    </source>
</evidence>
<dbReference type="PANTHER" id="PTHR24092:SF175">
    <property type="entry name" value="PHOSPHOLIPID-TRANSPORTING ATPASE"/>
    <property type="match status" value="1"/>
</dbReference>
<dbReference type="InterPro" id="IPR032631">
    <property type="entry name" value="P-type_ATPase_N"/>
</dbReference>
<comment type="similarity">
    <text evidence="3 13">Belongs to the cation transport ATPase (P-type) (TC 3.A.3) family. Type IV subfamily.</text>
</comment>
<dbReference type="InterPro" id="IPR044492">
    <property type="entry name" value="P_typ_ATPase_HD_dom"/>
</dbReference>
<keyword evidence="11 13" id="KW-0472">Membrane</keyword>
<evidence type="ECO:0000259" key="16">
    <source>
        <dbReference type="Pfam" id="PF00122"/>
    </source>
</evidence>
<evidence type="ECO:0000256" key="3">
    <source>
        <dbReference type="ARBA" id="ARBA00008109"/>
    </source>
</evidence>
<dbReference type="SUPFAM" id="SSF81653">
    <property type="entry name" value="Calcium ATPase, transduction domain A"/>
    <property type="match status" value="1"/>
</dbReference>
<dbReference type="Gene3D" id="3.40.1110.10">
    <property type="entry name" value="Calcium-transporting ATPase, cytoplasmic domain N"/>
    <property type="match status" value="1"/>
</dbReference>
<reference evidence="20" key="1">
    <citation type="submission" date="2025-08" db="UniProtKB">
        <authorList>
            <consortium name="RefSeq"/>
        </authorList>
    </citation>
    <scope>IDENTIFICATION</scope>
</reference>
<evidence type="ECO:0000256" key="11">
    <source>
        <dbReference type="ARBA" id="ARBA00023136"/>
    </source>
</evidence>
<dbReference type="InterPro" id="IPR059000">
    <property type="entry name" value="ATPase_P-type_domA"/>
</dbReference>
<name>A0ABM1DX73_PRICU</name>
<dbReference type="InterPro" id="IPR023298">
    <property type="entry name" value="ATPase_P-typ_TM_dom_sf"/>
</dbReference>
<dbReference type="InterPro" id="IPR032630">
    <property type="entry name" value="P_typ_ATPase_c"/>
</dbReference>
<feature type="domain" description="P-type ATPase C-terminal" evidence="18">
    <location>
        <begin position="878"/>
        <end position="1129"/>
    </location>
</feature>
<dbReference type="InterPro" id="IPR036412">
    <property type="entry name" value="HAD-like_sf"/>
</dbReference>
<keyword evidence="10 13" id="KW-1133">Transmembrane helix</keyword>
<dbReference type="PANTHER" id="PTHR24092">
    <property type="entry name" value="PROBABLE PHOSPHOLIPID-TRANSPORTING ATPASE"/>
    <property type="match status" value="1"/>
</dbReference>
<dbReference type="Pfam" id="PF13246">
    <property type="entry name" value="Cation_ATPase"/>
    <property type="match status" value="1"/>
</dbReference>
<evidence type="ECO:0000256" key="15">
    <source>
        <dbReference type="SAM" id="MobiDB-lite"/>
    </source>
</evidence>
<dbReference type="InterPro" id="IPR023299">
    <property type="entry name" value="ATPase_P-typ_cyto_dom_N"/>
</dbReference>
<dbReference type="SUPFAM" id="SSF56784">
    <property type="entry name" value="HAD-like"/>
    <property type="match status" value="1"/>
</dbReference>
<dbReference type="Pfam" id="PF16209">
    <property type="entry name" value="PhoLip_ATPase_N"/>
    <property type="match status" value="1"/>
</dbReference>
<feature type="coiled-coil region" evidence="14">
    <location>
        <begin position="664"/>
        <end position="691"/>
    </location>
</feature>
<evidence type="ECO:0000313" key="20">
    <source>
        <dbReference type="RefSeq" id="XP_014664544.1"/>
    </source>
</evidence>
<dbReference type="NCBIfam" id="TIGR01494">
    <property type="entry name" value="ATPase_P-type"/>
    <property type="match status" value="3"/>
</dbReference>
<dbReference type="CDD" id="cd02073">
    <property type="entry name" value="P-type_ATPase_APLT_Dnf-like"/>
    <property type="match status" value="1"/>
</dbReference>
<feature type="compositionally biased region" description="Basic and acidic residues" evidence="15">
    <location>
        <begin position="16"/>
        <end position="39"/>
    </location>
</feature>
<evidence type="ECO:0000256" key="2">
    <source>
        <dbReference type="ARBA" id="ARBA00004308"/>
    </source>
</evidence>
<keyword evidence="9 13" id="KW-1278">Translocase</keyword>
<evidence type="ECO:0000256" key="14">
    <source>
        <dbReference type="SAM" id="Coils"/>
    </source>
</evidence>
<evidence type="ECO:0000259" key="18">
    <source>
        <dbReference type="Pfam" id="PF16212"/>
    </source>
</evidence>
<gene>
    <name evidence="20" type="primary">LOC106806908</name>
</gene>
<evidence type="ECO:0000256" key="5">
    <source>
        <dbReference type="ARBA" id="ARBA00022723"/>
    </source>
</evidence>
<evidence type="ECO:0000256" key="7">
    <source>
        <dbReference type="ARBA" id="ARBA00022840"/>
    </source>
</evidence>
<feature type="region of interest" description="Disordered" evidence="15">
    <location>
        <begin position="1"/>
        <end position="39"/>
    </location>
</feature>
<dbReference type="GeneID" id="106806908"/>
<keyword evidence="8 13" id="KW-0460">Magnesium</keyword>
<keyword evidence="14" id="KW-0175">Coiled coil</keyword>
<feature type="domain" description="P-type ATPase N-terminal" evidence="17">
    <location>
        <begin position="104"/>
        <end position="160"/>
    </location>
</feature>
<evidence type="ECO:0000313" key="19">
    <source>
        <dbReference type="Proteomes" id="UP000695022"/>
    </source>
</evidence>
<dbReference type="EC" id="7.6.2.1" evidence="13"/>
<dbReference type="InterPro" id="IPR006539">
    <property type="entry name" value="P-type_ATPase_IV"/>
</dbReference>
<dbReference type="SFLD" id="SFLDG00002">
    <property type="entry name" value="C1.7:_P-type_atpase_like"/>
    <property type="match status" value="1"/>
</dbReference>
<keyword evidence="7 13" id="KW-0067">ATP-binding</keyword>
<dbReference type="PROSITE" id="PS00154">
    <property type="entry name" value="ATPASE_E1_E2"/>
    <property type="match status" value="1"/>
</dbReference>
<feature type="transmembrane region" description="Helical" evidence="13">
    <location>
        <begin position="993"/>
        <end position="1015"/>
    </location>
</feature>
<dbReference type="Pfam" id="PF16212">
    <property type="entry name" value="PhoLip_ATPase_C"/>
    <property type="match status" value="1"/>
</dbReference>